<proteinExistence type="predicted"/>
<evidence type="ECO:0000256" key="1">
    <source>
        <dbReference type="SAM" id="MobiDB-lite"/>
    </source>
</evidence>
<evidence type="ECO:0000313" key="2">
    <source>
        <dbReference type="EMBL" id="TKC97189.1"/>
    </source>
</evidence>
<gene>
    <name evidence="2" type="ORF">E8A74_44025</name>
</gene>
<evidence type="ECO:0000313" key="3">
    <source>
        <dbReference type="Proteomes" id="UP000309215"/>
    </source>
</evidence>
<sequence>MRPRAELDGDRAAVVEVQGDLEVELPLHGEAPPRLFEQRHRGGRDQGRHPPPDQRLARLVKELARGRVRVDEAHLLVQEHDRLAGAVEDRVVLALALPQPILDPSFFGDVLDL</sequence>
<organism evidence="2 3">
    <name type="scientific">Polyangium fumosum</name>
    <dbReference type="NCBI Taxonomy" id="889272"/>
    <lineage>
        <taxon>Bacteria</taxon>
        <taxon>Pseudomonadati</taxon>
        <taxon>Myxococcota</taxon>
        <taxon>Polyangia</taxon>
        <taxon>Polyangiales</taxon>
        <taxon>Polyangiaceae</taxon>
        <taxon>Polyangium</taxon>
    </lineage>
</organism>
<name>A0A4U1IT69_9BACT</name>
<protein>
    <submittedName>
        <fullName evidence="2">Uncharacterized protein</fullName>
    </submittedName>
</protein>
<feature type="compositionally biased region" description="Basic and acidic residues" evidence="1">
    <location>
        <begin position="36"/>
        <end position="53"/>
    </location>
</feature>
<feature type="region of interest" description="Disordered" evidence="1">
    <location>
        <begin position="28"/>
        <end position="53"/>
    </location>
</feature>
<dbReference type="AlphaFoldDB" id="A0A4U1IT69"/>
<dbReference type="EMBL" id="SSMQ01000081">
    <property type="protein sequence ID" value="TKC97189.1"/>
    <property type="molecule type" value="Genomic_DNA"/>
</dbReference>
<accession>A0A4U1IT69</accession>
<comment type="caution">
    <text evidence="2">The sequence shown here is derived from an EMBL/GenBank/DDBJ whole genome shotgun (WGS) entry which is preliminary data.</text>
</comment>
<dbReference type="Proteomes" id="UP000309215">
    <property type="component" value="Unassembled WGS sequence"/>
</dbReference>
<keyword evidence="3" id="KW-1185">Reference proteome</keyword>
<reference evidence="2 3" key="1">
    <citation type="submission" date="2019-04" db="EMBL/GenBank/DDBJ databases">
        <authorList>
            <person name="Li Y."/>
            <person name="Wang J."/>
        </authorList>
    </citation>
    <scope>NUCLEOTIDE SEQUENCE [LARGE SCALE GENOMIC DNA]</scope>
    <source>
        <strain evidence="2 3">DSM 14668</strain>
    </source>
</reference>